<evidence type="ECO:0000313" key="2">
    <source>
        <dbReference type="EMBL" id="OWF44656.1"/>
    </source>
</evidence>
<comment type="caution">
    <text evidence="2">The sequence shown here is derived from an EMBL/GenBank/DDBJ whole genome shotgun (WGS) entry which is preliminary data.</text>
</comment>
<dbReference type="InterPro" id="IPR001810">
    <property type="entry name" value="F-box_dom"/>
</dbReference>
<dbReference type="Proteomes" id="UP000242188">
    <property type="component" value="Unassembled WGS sequence"/>
</dbReference>
<dbReference type="PROSITE" id="PS50181">
    <property type="entry name" value="FBOX"/>
    <property type="match status" value="1"/>
</dbReference>
<dbReference type="Pfam" id="PF12937">
    <property type="entry name" value="F-box-like"/>
    <property type="match status" value="1"/>
</dbReference>
<dbReference type="SMART" id="SM00256">
    <property type="entry name" value="FBOX"/>
    <property type="match status" value="1"/>
</dbReference>
<dbReference type="InterPro" id="IPR036047">
    <property type="entry name" value="F-box-like_dom_sf"/>
</dbReference>
<evidence type="ECO:0000313" key="3">
    <source>
        <dbReference type="Proteomes" id="UP000242188"/>
    </source>
</evidence>
<dbReference type="SUPFAM" id="SSF81383">
    <property type="entry name" value="F-box domain"/>
    <property type="match status" value="1"/>
</dbReference>
<keyword evidence="3" id="KW-1185">Reference proteome</keyword>
<reference evidence="2 3" key="1">
    <citation type="journal article" date="2017" name="Nat. Ecol. Evol.">
        <title>Scallop genome provides insights into evolution of bilaterian karyotype and development.</title>
        <authorList>
            <person name="Wang S."/>
            <person name="Zhang J."/>
            <person name="Jiao W."/>
            <person name="Li J."/>
            <person name="Xun X."/>
            <person name="Sun Y."/>
            <person name="Guo X."/>
            <person name="Huan P."/>
            <person name="Dong B."/>
            <person name="Zhang L."/>
            <person name="Hu X."/>
            <person name="Sun X."/>
            <person name="Wang J."/>
            <person name="Zhao C."/>
            <person name="Wang Y."/>
            <person name="Wang D."/>
            <person name="Huang X."/>
            <person name="Wang R."/>
            <person name="Lv J."/>
            <person name="Li Y."/>
            <person name="Zhang Z."/>
            <person name="Liu B."/>
            <person name="Lu W."/>
            <person name="Hui Y."/>
            <person name="Liang J."/>
            <person name="Zhou Z."/>
            <person name="Hou R."/>
            <person name="Li X."/>
            <person name="Liu Y."/>
            <person name="Li H."/>
            <person name="Ning X."/>
            <person name="Lin Y."/>
            <person name="Zhao L."/>
            <person name="Xing Q."/>
            <person name="Dou J."/>
            <person name="Li Y."/>
            <person name="Mao J."/>
            <person name="Guo H."/>
            <person name="Dou H."/>
            <person name="Li T."/>
            <person name="Mu C."/>
            <person name="Jiang W."/>
            <person name="Fu Q."/>
            <person name="Fu X."/>
            <person name="Miao Y."/>
            <person name="Liu J."/>
            <person name="Yu Q."/>
            <person name="Li R."/>
            <person name="Liao H."/>
            <person name="Li X."/>
            <person name="Kong Y."/>
            <person name="Jiang Z."/>
            <person name="Chourrout D."/>
            <person name="Li R."/>
            <person name="Bao Z."/>
        </authorList>
    </citation>
    <scope>NUCLEOTIDE SEQUENCE [LARGE SCALE GENOMIC DNA]</scope>
    <source>
        <strain evidence="2 3">PY_sf001</strain>
    </source>
</reference>
<evidence type="ECO:0000259" key="1">
    <source>
        <dbReference type="PROSITE" id="PS50181"/>
    </source>
</evidence>
<sequence>MDAWIDKHGALVDHPDVATPPSKDFYHIFVTRKEFILRVWKIVPPTRGGGRSDPFELKDDYADFKDDDKFHSEVQRLAGTNMLDYLTKIAEGELDYLPRLPKKVLTKIILNLQLEDVSHMSRVNKQFRELCNSCEIWENIYRRYSETPITPELEELAKDKSWKRLFFTNKLQLQMQLRRMKLNPEDLPPAGGYAFITHQEEEQEQQ</sequence>
<dbReference type="Gene3D" id="1.20.1280.50">
    <property type="match status" value="1"/>
</dbReference>
<dbReference type="OrthoDB" id="3219396at2759"/>
<dbReference type="EMBL" id="NEDP02004706">
    <property type="protein sequence ID" value="OWF44656.1"/>
    <property type="molecule type" value="Genomic_DNA"/>
</dbReference>
<feature type="domain" description="F-box" evidence="1">
    <location>
        <begin position="94"/>
        <end position="140"/>
    </location>
</feature>
<dbReference type="AlphaFoldDB" id="A0A210Q7D6"/>
<proteinExistence type="predicted"/>
<gene>
    <name evidence="2" type="ORF">KP79_PYT20452</name>
</gene>
<dbReference type="STRING" id="6573.A0A210Q7D6"/>
<accession>A0A210Q7D6</accession>
<name>A0A210Q7D6_MIZYE</name>
<protein>
    <submittedName>
        <fullName evidence="2">F-box only protein 36</fullName>
    </submittedName>
</protein>
<organism evidence="2 3">
    <name type="scientific">Mizuhopecten yessoensis</name>
    <name type="common">Japanese scallop</name>
    <name type="synonym">Patinopecten yessoensis</name>
    <dbReference type="NCBI Taxonomy" id="6573"/>
    <lineage>
        <taxon>Eukaryota</taxon>
        <taxon>Metazoa</taxon>
        <taxon>Spiralia</taxon>
        <taxon>Lophotrochozoa</taxon>
        <taxon>Mollusca</taxon>
        <taxon>Bivalvia</taxon>
        <taxon>Autobranchia</taxon>
        <taxon>Pteriomorphia</taxon>
        <taxon>Pectinida</taxon>
        <taxon>Pectinoidea</taxon>
        <taxon>Pectinidae</taxon>
        <taxon>Mizuhopecten</taxon>
    </lineage>
</organism>